<dbReference type="STRING" id="1112.A9D12_09555"/>
<evidence type="ECO:0000256" key="9">
    <source>
        <dbReference type="SAM" id="MobiDB-lite"/>
    </source>
</evidence>
<dbReference type="Pfam" id="PF00675">
    <property type="entry name" value="Peptidase_M16"/>
    <property type="match status" value="1"/>
</dbReference>
<evidence type="ECO:0000256" key="4">
    <source>
        <dbReference type="ARBA" id="ARBA00022723"/>
    </source>
</evidence>
<reference evidence="13 14" key="1">
    <citation type="submission" date="2016-05" db="EMBL/GenBank/DDBJ databases">
        <title>Compelete Genome Sequence of Bacteriochlorophyll-Synthesizing Bacterium Porphyrobacter neustonensis DSM 9434.</title>
        <authorList>
            <person name="Shi X.-L."/>
            <person name="Wu Y.-H."/>
            <person name="Cheng H."/>
            <person name="Xu L."/>
            <person name="Zhang X.-Q."/>
            <person name="Wang C.-S."/>
            <person name="Xu X.-W."/>
        </authorList>
    </citation>
    <scope>NUCLEOTIDE SEQUENCE [LARGE SCALE GENOMIC DNA]</scope>
    <source>
        <strain evidence="13 14">DSM 9434</strain>
    </source>
</reference>
<feature type="domain" description="Peptidase M16 N-terminal" evidence="11">
    <location>
        <begin position="70"/>
        <end position="193"/>
    </location>
</feature>
<dbReference type="GO" id="GO:0046872">
    <property type="term" value="F:metal ion binding"/>
    <property type="evidence" value="ECO:0007669"/>
    <property type="project" value="UniProtKB-KW"/>
</dbReference>
<evidence type="ECO:0000256" key="2">
    <source>
        <dbReference type="ARBA" id="ARBA00007261"/>
    </source>
</evidence>
<organism evidence="13 14">
    <name type="scientific">Erythrobacter neustonensis</name>
    <dbReference type="NCBI Taxonomy" id="1112"/>
    <lineage>
        <taxon>Bacteria</taxon>
        <taxon>Pseudomonadati</taxon>
        <taxon>Pseudomonadota</taxon>
        <taxon>Alphaproteobacteria</taxon>
        <taxon>Sphingomonadales</taxon>
        <taxon>Erythrobacteraceae</taxon>
        <taxon>Erythrobacter/Porphyrobacter group</taxon>
        <taxon>Erythrobacter</taxon>
    </lineage>
</organism>
<dbReference type="RefSeq" id="WP_068351210.1">
    <property type="nucleotide sequence ID" value="NZ_CP016033.1"/>
</dbReference>
<keyword evidence="14" id="KW-1185">Reference proteome</keyword>
<dbReference type="PANTHER" id="PTHR43690:SF17">
    <property type="entry name" value="PROTEIN YHJJ"/>
    <property type="match status" value="1"/>
</dbReference>
<keyword evidence="3" id="KW-0645">Protease</keyword>
<dbReference type="InterPro" id="IPR011765">
    <property type="entry name" value="Pept_M16_N"/>
</dbReference>
<dbReference type="GO" id="GO:0004222">
    <property type="term" value="F:metalloendopeptidase activity"/>
    <property type="evidence" value="ECO:0007669"/>
    <property type="project" value="InterPro"/>
</dbReference>
<comment type="cofactor">
    <cofactor evidence="1">
        <name>Zn(2+)</name>
        <dbReference type="ChEBI" id="CHEBI:29105"/>
    </cofactor>
</comment>
<feature type="region of interest" description="Disordered" evidence="9">
    <location>
        <begin position="752"/>
        <end position="778"/>
    </location>
</feature>
<dbReference type="SUPFAM" id="SSF63411">
    <property type="entry name" value="LuxS/MPP-like metallohydrolase"/>
    <property type="match status" value="3"/>
</dbReference>
<dbReference type="PROSITE" id="PS00143">
    <property type="entry name" value="INSULINASE"/>
    <property type="match status" value="1"/>
</dbReference>
<feature type="domain" description="Peptidase M16 C-terminal" evidence="12">
    <location>
        <begin position="707"/>
        <end position="885"/>
    </location>
</feature>
<feature type="signal peptide" evidence="10">
    <location>
        <begin position="1"/>
        <end position="20"/>
    </location>
</feature>
<evidence type="ECO:0000313" key="14">
    <source>
        <dbReference type="Proteomes" id="UP000078263"/>
    </source>
</evidence>
<dbReference type="GO" id="GO:0006508">
    <property type="term" value="P:proteolysis"/>
    <property type="evidence" value="ECO:0007669"/>
    <property type="project" value="UniProtKB-KW"/>
</dbReference>
<proteinExistence type="inferred from homology"/>
<dbReference type="InterPro" id="IPR001431">
    <property type="entry name" value="Pept_M16_Zn_BS"/>
</dbReference>
<keyword evidence="5" id="KW-0378">Hydrolase</keyword>
<evidence type="ECO:0000313" key="13">
    <source>
        <dbReference type="EMBL" id="ANK13150.1"/>
    </source>
</evidence>
<gene>
    <name evidence="13" type="ORF">A9D12_09555</name>
</gene>
<evidence type="ECO:0000256" key="6">
    <source>
        <dbReference type="ARBA" id="ARBA00022833"/>
    </source>
</evidence>
<evidence type="ECO:0000256" key="3">
    <source>
        <dbReference type="ARBA" id="ARBA00022670"/>
    </source>
</evidence>
<feature type="compositionally biased region" description="Basic and acidic residues" evidence="9">
    <location>
        <begin position="752"/>
        <end position="762"/>
    </location>
</feature>
<dbReference type="InterPro" id="IPR007863">
    <property type="entry name" value="Peptidase_M16_C"/>
</dbReference>
<evidence type="ECO:0000256" key="1">
    <source>
        <dbReference type="ARBA" id="ARBA00001947"/>
    </source>
</evidence>
<dbReference type="InterPro" id="IPR050626">
    <property type="entry name" value="Peptidase_M16"/>
</dbReference>
<keyword evidence="7" id="KW-0482">Metalloprotease</keyword>
<evidence type="ECO:0000256" key="7">
    <source>
        <dbReference type="ARBA" id="ARBA00023049"/>
    </source>
</evidence>
<evidence type="ECO:0000259" key="11">
    <source>
        <dbReference type="Pfam" id="PF00675"/>
    </source>
</evidence>
<dbReference type="KEGG" id="pns:A9D12_09555"/>
<dbReference type="EMBL" id="CP016033">
    <property type="protein sequence ID" value="ANK13150.1"/>
    <property type="molecule type" value="Genomic_DNA"/>
</dbReference>
<evidence type="ECO:0000259" key="12">
    <source>
        <dbReference type="Pfam" id="PF05193"/>
    </source>
</evidence>
<dbReference type="AlphaFoldDB" id="A0A192D4Z3"/>
<dbReference type="Pfam" id="PF05193">
    <property type="entry name" value="Peptidase_M16_C"/>
    <property type="match status" value="2"/>
</dbReference>
<evidence type="ECO:0000256" key="10">
    <source>
        <dbReference type="SAM" id="SignalP"/>
    </source>
</evidence>
<sequence length="962" mass="102421">MRKSAFTASLLLALSPFALATGLAAQDQPAPAAATRPAASPAPVWPFAASDVPVDSSYTFGQLPNGMRYIIRRNATPAGTALVRMRIGSGALEETDTERGLSHFLEHMAFNGSKGIPEGEMIKLLEREGLAFGADTNASTGFENITYMLNLPRNDDALLGTALMLMRETASELTITDDAVARERGVILAERRDRAGYALRNYEDNVAFLTPQAHYGRRLPIGTADVLENATAAQLRALYRRTYTPANTVLVVVGDYPVDVVEAAIKARFSNWAPAPAPAVPDAGPIDVAASGRTDIHLDPALSESVTISRLAAWRDEPDTIANRRTNLLRAIGYAIVERRLARLARGADAPFRSASYGTGDIFEAARITSLSVSTADGEWAKGVAAAVREVNQALTYGFTRAELDEQIANIRTARENAVKAADTRGNAVFAGAALALVSDERVPTTPQFALDEFERLAPQITLDAVWQAMLADAAPLADPLIRFEGRTAPAGGEAALRAAFAQGMARAIAAPVDQGALAFGYSDFGPAGTIVSDTVEPLLGLRLIRFANGVRLTLKQTDVRKDRVAFSLAVDGGDLLNTADAPLATYLTNSLAAGGLGKHSQDELDSVLAGRSVGFGLSSEADAFTSGGTTTPRDLLLQMQVLAATLTDPGYRPEGVERYRKNIDNFFNTLDATPSRALSSASGGVLSDNDPRFSLQPKSAFERLDFAALRDAIGDRLAKGAIEVALVGDIDPDAAIATVASTLGALPQREAEFEPRTDNRTRSFTPARGAKPLTHKGEPDQALLQWVWPTTDDKDHAEALRLQMLARIVRLELTDRLREELGQAYSPSAGSSPSRIYPGYGTFAISASVAADQADATQAAMTALVADLRKGPLSADVLDRARKPLLEEHANALKDLGGWIALAARAQSQPERLARFLAVPQVVGAITPEAIHQTALRYLAPDAAVRFAVLPEAGAKSSAMR</sequence>
<protein>
    <submittedName>
        <fullName evidence="13">Peptidase M16</fullName>
    </submittedName>
</protein>
<dbReference type="Proteomes" id="UP000078263">
    <property type="component" value="Chromosome"/>
</dbReference>
<keyword evidence="10" id="KW-0732">Signal</keyword>
<dbReference type="OrthoDB" id="9811314at2"/>
<accession>A0A192D4Z3</accession>
<dbReference type="Gene3D" id="3.30.830.10">
    <property type="entry name" value="Metalloenzyme, LuxS/M16 peptidase-like"/>
    <property type="match status" value="4"/>
</dbReference>
<evidence type="ECO:0000256" key="8">
    <source>
        <dbReference type="RuleBase" id="RU004447"/>
    </source>
</evidence>
<feature type="chain" id="PRO_5008251775" evidence="10">
    <location>
        <begin position="21"/>
        <end position="962"/>
    </location>
</feature>
<dbReference type="PANTHER" id="PTHR43690">
    <property type="entry name" value="NARDILYSIN"/>
    <property type="match status" value="1"/>
</dbReference>
<keyword evidence="6" id="KW-0862">Zinc</keyword>
<feature type="domain" description="Peptidase M16 C-terminal" evidence="12">
    <location>
        <begin position="230"/>
        <end position="410"/>
    </location>
</feature>
<dbReference type="InterPro" id="IPR011249">
    <property type="entry name" value="Metalloenz_LuxS/M16"/>
</dbReference>
<evidence type="ECO:0000256" key="5">
    <source>
        <dbReference type="ARBA" id="ARBA00022801"/>
    </source>
</evidence>
<comment type="similarity">
    <text evidence="2 8">Belongs to the peptidase M16 family.</text>
</comment>
<name>A0A192D4Z3_9SPHN</name>
<keyword evidence="4" id="KW-0479">Metal-binding</keyword>